<sequence>MGMHGPLAAQALGRSPYDDVVRGEGEENVRQPTQQYNNRGHPINPETRRLNRQIVRSHNEVMLVIGVAETDNPTSTAEPDYQARHEAYENSVGAVLNTPAKSSIDAVGLLGFIGLRHRILTYTRYSRIPFWDLFRAARRNSTLSRDIFAGTPTAIVTQYAQSLANHRRLKARDKAVVRRCIHWAWLYIRSHLEYFVVLQRLGLAPNSLFLPKPQFFIPFTQLSPIKASSLPEDLSFPSLLRWIGGALISTAPFMIWAMTRYILHRFHRPIWSLFRLPNTSRFARRSPISSQGLPPIPAPSDPSQSTATPELSRGSSDGMPRPEAPPETDNSRDNGTSPLQDAESHTPDQSNSPAAGRRPSTFSSRADDYASDEDENEGVSTTLISFDVEATDTSDAPPGLWSAELRPSMASDSRTSVVLPILYLDTRLTQIPVWMAYRIFGTSLDRLMVAPFEAIAFRLAARQSRLQQGLSCADIFTTDLTSGLSLTWAVNFFATELLHMALCGEVWAVFTAITQWFHKTDEEWKQKEEEARAQD</sequence>
<gene>
    <name evidence="2" type="ORF">L249_2105</name>
</gene>
<evidence type="ECO:0000313" key="2">
    <source>
        <dbReference type="EMBL" id="RCI17133.1"/>
    </source>
</evidence>
<dbReference type="OrthoDB" id="5383784at2759"/>
<accession>A0A367LRQ9</accession>
<proteinExistence type="predicted"/>
<comment type="caution">
    <text evidence="2">The sequence shown here is derived from an EMBL/GenBank/DDBJ whole genome shotgun (WGS) entry which is preliminary data.</text>
</comment>
<dbReference type="Proteomes" id="UP000253664">
    <property type="component" value="Unassembled WGS sequence"/>
</dbReference>
<reference evidence="2 3" key="1">
    <citation type="journal article" date="2015" name="BMC Genomics">
        <title>Insights from the genome of Ophiocordyceps polyrhachis-furcata to pathogenicity and host specificity in insect fungi.</title>
        <authorList>
            <person name="Wichadakul D."/>
            <person name="Kobmoo N."/>
            <person name="Ingsriswang S."/>
            <person name="Tangphatsornruang S."/>
            <person name="Chantasingh D."/>
            <person name="Luangsa-ard J.J."/>
            <person name="Eurwilaichitr L."/>
        </authorList>
    </citation>
    <scope>NUCLEOTIDE SEQUENCE [LARGE SCALE GENOMIC DNA]</scope>
    <source>
        <strain evidence="2 3">BCC 54312</strain>
    </source>
</reference>
<feature type="region of interest" description="Disordered" evidence="1">
    <location>
        <begin position="285"/>
        <end position="379"/>
    </location>
</feature>
<evidence type="ECO:0000256" key="1">
    <source>
        <dbReference type="SAM" id="MobiDB-lite"/>
    </source>
</evidence>
<dbReference type="AlphaFoldDB" id="A0A367LRQ9"/>
<dbReference type="EMBL" id="LKCN02000001">
    <property type="protein sequence ID" value="RCI17133.1"/>
    <property type="molecule type" value="Genomic_DNA"/>
</dbReference>
<feature type="compositionally biased region" description="Polar residues" evidence="1">
    <location>
        <begin position="301"/>
        <end position="315"/>
    </location>
</feature>
<protein>
    <submittedName>
        <fullName evidence="2">Uncharacterized protein</fullName>
    </submittedName>
</protein>
<feature type="region of interest" description="Disordered" evidence="1">
    <location>
        <begin position="1"/>
        <end position="20"/>
    </location>
</feature>
<name>A0A367LRQ9_9HYPO</name>
<evidence type="ECO:0000313" key="3">
    <source>
        <dbReference type="Proteomes" id="UP000253664"/>
    </source>
</evidence>
<keyword evidence="3" id="KW-1185">Reference proteome</keyword>
<dbReference type="STRING" id="1330021.A0A367LRQ9"/>
<organism evidence="2 3">
    <name type="scientific">Ophiocordyceps polyrhachis-furcata BCC 54312</name>
    <dbReference type="NCBI Taxonomy" id="1330021"/>
    <lineage>
        <taxon>Eukaryota</taxon>
        <taxon>Fungi</taxon>
        <taxon>Dikarya</taxon>
        <taxon>Ascomycota</taxon>
        <taxon>Pezizomycotina</taxon>
        <taxon>Sordariomycetes</taxon>
        <taxon>Hypocreomycetidae</taxon>
        <taxon>Hypocreales</taxon>
        <taxon>Ophiocordycipitaceae</taxon>
        <taxon>Ophiocordyceps</taxon>
    </lineage>
</organism>